<reference evidence="2 3" key="1">
    <citation type="journal article" date="2020" name="Microbiol. Resour. Announc.">
        <title>Draft Genome Sequence of a Cladosporium Species Isolated from the Mesophotic Ascidian Didemnum maculosum.</title>
        <authorList>
            <person name="Gioti A."/>
            <person name="Siaperas R."/>
            <person name="Nikolaivits E."/>
            <person name="Le Goff G."/>
            <person name="Ouazzani J."/>
            <person name="Kotoulas G."/>
            <person name="Topakas E."/>
        </authorList>
    </citation>
    <scope>NUCLEOTIDE SEQUENCE [LARGE SCALE GENOMIC DNA]</scope>
    <source>
        <strain evidence="2 3">TM138-S3</strain>
    </source>
</reference>
<keyword evidence="3" id="KW-1185">Reference proteome</keyword>
<dbReference type="RefSeq" id="XP_069230013.1">
    <property type="nucleotide sequence ID" value="XM_069372825.1"/>
</dbReference>
<dbReference type="Pfam" id="PF00724">
    <property type="entry name" value="Oxidored_FMN"/>
    <property type="match status" value="1"/>
</dbReference>
<proteinExistence type="predicted"/>
<dbReference type="AlphaFoldDB" id="A0AB34KU87"/>
<comment type="caution">
    <text evidence="2">The sequence shown here is derived from an EMBL/GenBank/DDBJ whole genome shotgun (WGS) entry which is preliminary data.</text>
</comment>
<organism evidence="2 3">
    <name type="scientific">Cladosporium halotolerans</name>
    <dbReference type="NCBI Taxonomy" id="1052096"/>
    <lineage>
        <taxon>Eukaryota</taxon>
        <taxon>Fungi</taxon>
        <taxon>Dikarya</taxon>
        <taxon>Ascomycota</taxon>
        <taxon>Pezizomycotina</taxon>
        <taxon>Dothideomycetes</taxon>
        <taxon>Dothideomycetidae</taxon>
        <taxon>Cladosporiales</taxon>
        <taxon>Cladosporiaceae</taxon>
        <taxon>Cladosporium</taxon>
    </lineage>
</organism>
<dbReference type="PANTHER" id="PTHR22893">
    <property type="entry name" value="NADH OXIDOREDUCTASE-RELATED"/>
    <property type="match status" value="1"/>
</dbReference>
<feature type="domain" description="NADH:flavin oxidoreductase/NADH oxidase N-terminal" evidence="1">
    <location>
        <begin position="3"/>
        <end position="334"/>
    </location>
</feature>
<sequence>MSSLFDPISIGGIDLKHRIVLAPLTRVRADDNGVPLDIVTEYYSQRASVPGTLLITEGTFISHRAGGRLNVPGIYTDEQIKSWRNVTEAVHAKGCYIFCQLWALGRAADAKVLEASGHGLVSSSDVPLPDSPVPLPLTEKGIRAFIEDYAMAAKNAIEAGFDGVEVHGANGYLPDQFLQDTCNRRNDGWGGSVGNRSRFGAEVAAAVAAAVGPQRVGYRVSPWSPFQGMRMNDPLPQFLDLADKLKPLGLAYLHVVEPRVSGSQTIEASSDQTDLLVNVWTTHGTVILAGGFTPKSAQDRSRSYGNSSVAFAFGRSFLANPDLPFRISEGLPLNDYDRSTFYTPKDPIGYVDYPFSREYLKITARA</sequence>
<name>A0AB34KU87_9PEZI</name>
<dbReference type="SUPFAM" id="SSF51395">
    <property type="entry name" value="FMN-linked oxidoreductases"/>
    <property type="match status" value="1"/>
</dbReference>
<dbReference type="InterPro" id="IPR045247">
    <property type="entry name" value="Oye-like"/>
</dbReference>
<dbReference type="EMBL" id="JAAQHG020000012">
    <property type="protein sequence ID" value="KAL1586908.1"/>
    <property type="molecule type" value="Genomic_DNA"/>
</dbReference>
<dbReference type="GO" id="GO:0003959">
    <property type="term" value="F:NADPH dehydrogenase activity"/>
    <property type="evidence" value="ECO:0007669"/>
    <property type="project" value="TreeGrafter"/>
</dbReference>
<dbReference type="Gene3D" id="3.20.20.70">
    <property type="entry name" value="Aldolase class I"/>
    <property type="match status" value="1"/>
</dbReference>
<dbReference type="GO" id="GO:0010181">
    <property type="term" value="F:FMN binding"/>
    <property type="evidence" value="ECO:0007669"/>
    <property type="project" value="InterPro"/>
</dbReference>
<protein>
    <recommendedName>
        <fullName evidence="1">NADH:flavin oxidoreductase/NADH oxidase N-terminal domain-containing protein</fullName>
    </recommendedName>
</protein>
<accession>A0AB34KU87</accession>
<evidence type="ECO:0000313" key="2">
    <source>
        <dbReference type="EMBL" id="KAL1586908.1"/>
    </source>
</evidence>
<dbReference type="GeneID" id="96005663"/>
<dbReference type="PANTHER" id="PTHR22893:SF91">
    <property type="entry name" value="NADPH DEHYDROGENASE 2-RELATED"/>
    <property type="match status" value="1"/>
</dbReference>
<dbReference type="FunFam" id="3.20.20.70:FF:000138">
    <property type="entry name" value="NADPH dehydrogenase 1"/>
    <property type="match status" value="1"/>
</dbReference>
<evidence type="ECO:0000313" key="3">
    <source>
        <dbReference type="Proteomes" id="UP000803884"/>
    </source>
</evidence>
<dbReference type="InterPro" id="IPR001155">
    <property type="entry name" value="OxRdtase_FMN_N"/>
</dbReference>
<evidence type="ECO:0000259" key="1">
    <source>
        <dbReference type="Pfam" id="PF00724"/>
    </source>
</evidence>
<dbReference type="InterPro" id="IPR013785">
    <property type="entry name" value="Aldolase_TIM"/>
</dbReference>
<dbReference type="CDD" id="cd02933">
    <property type="entry name" value="OYE_like_FMN"/>
    <property type="match status" value="1"/>
</dbReference>
<gene>
    <name evidence="2" type="ORF">WHR41_04219</name>
</gene>
<dbReference type="Proteomes" id="UP000803884">
    <property type="component" value="Unassembled WGS sequence"/>
</dbReference>